<accession>A0A6S7J6K7</accession>
<protein>
    <submittedName>
        <fullName evidence="5">Solute carrier family 35 member E2-like</fullName>
    </submittedName>
</protein>
<evidence type="ECO:0000313" key="6">
    <source>
        <dbReference type="Proteomes" id="UP001152795"/>
    </source>
</evidence>
<proteinExistence type="predicted"/>
<name>A0A6S7J6K7_PARCT</name>
<keyword evidence="6" id="KW-1185">Reference proteome</keyword>
<dbReference type="InterPro" id="IPR004853">
    <property type="entry name" value="Sugar_P_trans_dom"/>
</dbReference>
<dbReference type="EMBL" id="CACRXK020007708">
    <property type="protein sequence ID" value="CAB4012992.1"/>
    <property type="molecule type" value="Genomic_DNA"/>
</dbReference>
<evidence type="ECO:0000256" key="3">
    <source>
        <dbReference type="ARBA" id="ARBA00022989"/>
    </source>
</evidence>
<reference evidence="5" key="1">
    <citation type="submission" date="2020-04" db="EMBL/GenBank/DDBJ databases">
        <authorList>
            <person name="Alioto T."/>
            <person name="Alioto T."/>
            <person name="Gomez Garrido J."/>
        </authorList>
    </citation>
    <scope>NUCLEOTIDE SEQUENCE</scope>
    <source>
        <strain evidence="5">A484AB</strain>
    </source>
</reference>
<sequence>MQPTIKHLHQENYANQLNSNENQQTYIEDTIQNLHGSNIYVKQAILLGLWYLFSFFTIVLNKYILTVLGGQASLLGRTQMLMSVIFGGFTIYVLPCCVQRSGVEERKMKFIRNMSILGILRFGTVVCSLISLKHVAVSFTETVKASAPLFTVILSFLILREKVGLLVMFSLIPVMAGLSLCSANEISFNVIGFVAAISNNIMDCIQNVFSKKLLSGESSYSPPELQFYTGTAALLLQIPYWIYTIDFQESFTKPDYFYIGILMLDSFSFYLQSVTAYGLMALISPITFSVANTVKRTLLIWLSVVVFANHVTWLSGLGTMIVTLGVVMYQRAKQVEAADKHKQQQDQNHRASP</sequence>
<dbReference type="Pfam" id="PF03151">
    <property type="entry name" value="TPT"/>
    <property type="match status" value="1"/>
</dbReference>
<evidence type="ECO:0000256" key="1">
    <source>
        <dbReference type="ARBA" id="ARBA00004141"/>
    </source>
</evidence>
<keyword evidence="4" id="KW-0472">Membrane</keyword>
<dbReference type="OrthoDB" id="6418713at2759"/>
<comment type="subcellular location">
    <subcellularLocation>
        <location evidence="1">Membrane</location>
        <topology evidence="1">Multi-pass membrane protein</topology>
    </subcellularLocation>
</comment>
<gene>
    <name evidence="5" type="ORF">PACLA_8A068665</name>
</gene>
<organism evidence="5 6">
    <name type="scientific">Paramuricea clavata</name>
    <name type="common">Red gorgonian</name>
    <name type="synonym">Violescent sea-whip</name>
    <dbReference type="NCBI Taxonomy" id="317549"/>
    <lineage>
        <taxon>Eukaryota</taxon>
        <taxon>Metazoa</taxon>
        <taxon>Cnidaria</taxon>
        <taxon>Anthozoa</taxon>
        <taxon>Octocorallia</taxon>
        <taxon>Malacalcyonacea</taxon>
        <taxon>Plexauridae</taxon>
        <taxon>Paramuricea</taxon>
    </lineage>
</organism>
<dbReference type="InterPro" id="IPR050186">
    <property type="entry name" value="TPT_transporter"/>
</dbReference>
<dbReference type="PANTHER" id="PTHR11132">
    <property type="entry name" value="SOLUTE CARRIER FAMILY 35"/>
    <property type="match status" value="1"/>
</dbReference>
<dbReference type="Proteomes" id="UP001152795">
    <property type="component" value="Unassembled WGS sequence"/>
</dbReference>
<evidence type="ECO:0000256" key="2">
    <source>
        <dbReference type="ARBA" id="ARBA00022692"/>
    </source>
</evidence>
<comment type="caution">
    <text evidence="5">The sequence shown here is derived from an EMBL/GenBank/DDBJ whole genome shotgun (WGS) entry which is preliminary data.</text>
</comment>
<keyword evidence="2" id="KW-0812">Transmembrane</keyword>
<evidence type="ECO:0000256" key="4">
    <source>
        <dbReference type="ARBA" id="ARBA00023136"/>
    </source>
</evidence>
<dbReference type="AlphaFoldDB" id="A0A6S7J6K7"/>
<keyword evidence="3" id="KW-1133">Transmembrane helix</keyword>
<evidence type="ECO:0000313" key="5">
    <source>
        <dbReference type="EMBL" id="CAB4012992.1"/>
    </source>
</evidence>
<dbReference type="GO" id="GO:0016020">
    <property type="term" value="C:membrane"/>
    <property type="evidence" value="ECO:0007669"/>
    <property type="project" value="UniProtKB-SubCell"/>
</dbReference>